<organism evidence="12 13">
    <name type="scientific">Methylopila jiangsuensis</name>
    <dbReference type="NCBI Taxonomy" id="586230"/>
    <lineage>
        <taxon>Bacteria</taxon>
        <taxon>Pseudomonadati</taxon>
        <taxon>Pseudomonadota</taxon>
        <taxon>Alphaproteobacteria</taxon>
        <taxon>Hyphomicrobiales</taxon>
        <taxon>Methylopilaceae</taxon>
        <taxon>Methylopila</taxon>
    </lineage>
</organism>
<dbReference type="Gene3D" id="3.40.50.620">
    <property type="entry name" value="HUPs"/>
    <property type="match status" value="1"/>
</dbReference>
<evidence type="ECO:0000256" key="9">
    <source>
        <dbReference type="HAMAP-Rule" id="MF_00144"/>
    </source>
</evidence>
<dbReference type="Pfam" id="PF03054">
    <property type="entry name" value="tRNA_Me_trans"/>
    <property type="match status" value="1"/>
</dbReference>
<feature type="site" description="Interaction with tRNA" evidence="9">
    <location>
        <position position="353"/>
    </location>
</feature>
<comment type="function">
    <text evidence="9">Catalyzes the 2-thiolation of uridine at the wobble position (U34) of tRNA, leading to the formation of s(2)U34.</text>
</comment>
<feature type="domain" description="tRNA-specific 2-thiouridylase MnmA-like central" evidence="11">
    <location>
        <begin position="229"/>
        <end position="282"/>
    </location>
</feature>
<dbReference type="Proteomes" id="UP001143364">
    <property type="component" value="Unassembled WGS sequence"/>
</dbReference>
<dbReference type="SUPFAM" id="SSF52402">
    <property type="entry name" value="Adenine nucleotide alpha hydrolases-like"/>
    <property type="match status" value="1"/>
</dbReference>
<keyword evidence="2 9" id="KW-0808">Transferase</keyword>
<feature type="active site" description="Cysteine persulfide intermediate" evidence="9">
    <location>
        <position position="210"/>
    </location>
</feature>
<evidence type="ECO:0000313" key="13">
    <source>
        <dbReference type="Proteomes" id="UP001143364"/>
    </source>
</evidence>
<feature type="region of interest" description="Interaction with tRNA" evidence="9">
    <location>
        <begin position="160"/>
        <end position="162"/>
    </location>
</feature>
<keyword evidence="5 9" id="KW-0067">ATP-binding</keyword>
<evidence type="ECO:0000256" key="4">
    <source>
        <dbReference type="ARBA" id="ARBA00022741"/>
    </source>
</evidence>
<dbReference type="InterPro" id="IPR004506">
    <property type="entry name" value="MnmA-like"/>
</dbReference>
<proteinExistence type="inferred from homology"/>
<name>A0A9W6JHR2_9HYPH</name>
<dbReference type="InterPro" id="IPR046885">
    <property type="entry name" value="MnmA-like_C"/>
</dbReference>
<comment type="similarity">
    <text evidence="9">Belongs to the MnmA/TRMU family.</text>
</comment>
<dbReference type="FunFam" id="3.40.50.620:FF:000115">
    <property type="entry name" value="tRNA-specific 2-thiouridylase MnmA"/>
    <property type="match status" value="1"/>
</dbReference>
<dbReference type="HAMAP" id="MF_00144">
    <property type="entry name" value="tRNA_thiouridyl_MnmA"/>
    <property type="match status" value="1"/>
</dbReference>
<keyword evidence="6 9" id="KW-0694">RNA-binding</keyword>
<evidence type="ECO:0000256" key="1">
    <source>
        <dbReference type="ARBA" id="ARBA00022555"/>
    </source>
</evidence>
<evidence type="ECO:0000256" key="7">
    <source>
        <dbReference type="ARBA" id="ARBA00023157"/>
    </source>
</evidence>
<dbReference type="PANTHER" id="PTHR11933">
    <property type="entry name" value="TRNA 5-METHYLAMINOMETHYL-2-THIOURIDYLATE -METHYLTRANSFERASE"/>
    <property type="match status" value="1"/>
</dbReference>
<comment type="caution">
    <text evidence="12">The sequence shown here is derived from an EMBL/GenBank/DDBJ whole genome shotgun (WGS) entry which is preliminary data.</text>
</comment>
<evidence type="ECO:0000259" key="10">
    <source>
        <dbReference type="Pfam" id="PF20258"/>
    </source>
</evidence>
<dbReference type="CDD" id="cd01998">
    <property type="entry name" value="MnmA_TRMU-like"/>
    <property type="match status" value="1"/>
</dbReference>
<reference evidence="12" key="2">
    <citation type="submission" date="2023-01" db="EMBL/GenBank/DDBJ databases">
        <authorList>
            <person name="Sun Q."/>
            <person name="Evtushenko L."/>
        </authorList>
    </citation>
    <scope>NUCLEOTIDE SEQUENCE</scope>
    <source>
        <strain evidence="12">VKM B-2555</strain>
    </source>
</reference>
<keyword evidence="4 9" id="KW-0547">Nucleotide-binding</keyword>
<dbReference type="Pfam" id="PF20259">
    <property type="entry name" value="tRNA_Me_trans_M"/>
    <property type="match status" value="1"/>
</dbReference>
<evidence type="ECO:0000256" key="2">
    <source>
        <dbReference type="ARBA" id="ARBA00022679"/>
    </source>
</evidence>
<dbReference type="NCBIfam" id="TIGR00420">
    <property type="entry name" value="trmU"/>
    <property type="match status" value="1"/>
</dbReference>
<evidence type="ECO:0000313" key="12">
    <source>
        <dbReference type="EMBL" id="GLK76443.1"/>
    </source>
</evidence>
<keyword evidence="9" id="KW-0963">Cytoplasm</keyword>
<evidence type="ECO:0000256" key="6">
    <source>
        <dbReference type="ARBA" id="ARBA00022884"/>
    </source>
</evidence>
<keyword evidence="1 9" id="KW-0820">tRNA-binding</keyword>
<dbReference type="Gene3D" id="2.40.30.10">
    <property type="entry name" value="Translation factors"/>
    <property type="match status" value="1"/>
</dbReference>
<accession>A0A9W6JHR2</accession>
<feature type="domain" description="tRNA-specific 2-thiouridylase MnmA-like C-terminal" evidence="10">
    <location>
        <begin position="290"/>
        <end position="372"/>
    </location>
</feature>
<keyword evidence="7 9" id="KW-1015">Disulfide bond</keyword>
<dbReference type="GO" id="GO:0005737">
    <property type="term" value="C:cytoplasm"/>
    <property type="evidence" value="ECO:0007669"/>
    <property type="project" value="UniProtKB-SubCell"/>
</dbReference>
<gene>
    <name evidence="9 12" type="primary">mnmA</name>
    <name evidence="12" type="ORF">GCM10008171_16970</name>
</gene>
<dbReference type="Pfam" id="PF20258">
    <property type="entry name" value="tRNA_Me_trans_C"/>
    <property type="match status" value="1"/>
</dbReference>
<dbReference type="RefSeq" id="WP_271204316.1">
    <property type="nucleotide sequence ID" value="NZ_BSFK01000007.1"/>
</dbReference>
<dbReference type="GO" id="GO:0103016">
    <property type="term" value="F:tRNA-uridine 2-sulfurtransferase activity"/>
    <property type="evidence" value="ECO:0007669"/>
    <property type="project" value="UniProtKB-EC"/>
</dbReference>
<comment type="caution">
    <text evidence="9">Lacks conserved residue(s) required for the propagation of feature annotation.</text>
</comment>
<protein>
    <recommendedName>
        <fullName evidence="9">tRNA-specific 2-thiouridylase MnmA</fullName>
        <ecNumber evidence="9">2.8.1.13</ecNumber>
    </recommendedName>
</protein>
<dbReference type="PANTHER" id="PTHR11933:SF5">
    <property type="entry name" value="MITOCHONDRIAL TRNA-SPECIFIC 2-THIOURIDYLASE 1"/>
    <property type="match status" value="1"/>
</dbReference>
<dbReference type="InterPro" id="IPR046884">
    <property type="entry name" value="MnmA-like_central"/>
</dbReference>
<comment type="catalytic activity">
    <reaction evidence="8 9">
        <text>S-sulfanyl-L-cysteinyl-[protein] + uridine(34) in tRNA + AH2 + ATP = 2-thiouridine(34) in tRNA + L-cysteinyl-[protein] + A + AMP + diphosphate + H(+)</text>
        <dbReference type="Rhea" id="RHEA:47032"/>
        <dbReference type="Rhea" id="RHEA-COMP:10131"/>
        <dbReference type="Rhea" id="RHEA-COMP:11726"/>
        <dbReference type="Rhea" id="RHEA-COMP:11727"/>
        <dbReference type="Rhea" id="RHEA-COMP:11728"/>
        <dbReference type="ChEBI" id="CHEBI:13193"/>
        <dbReference type="ChEBI" id="CHEBI:15378"/>
        <dbReference type="ChEBI" id="CHEBI:17499"/>
        <dbReference type="ChEBI" id="CHEBI:29950"/>
        <dbReference type="ChEBI" id="CHEBI:30616"/>
        <dbReference type="ChEBI" id="CHEBI:33019"/>
        <dbReference type="ChEBI" id="CHEBI:61963"/>
        <dbReference type="ChEBI" id="CHEBI:65315"/>
        <dbReference type="ChEBI" id="CHEBI:87170"/>
        <dbReference type="ChEBI" id="CHEBI:456215"/>
        <dbReference type="EC" id="2.8.1.13"/>
    </reaction>
</comment>
<dbReference type="EMBL" id="BSFK01000007">
    <property type="protein sequence ID" value="GLK76443.1"/>
    <property type="molecule type" value="Genomic_DNA"/>
</dbReference>
<dbReference type="NCBIfam" id="NF001138">
    <property type="entry name" value="PRK00143.1"/>
    <property type="match status" value="1"/>
</dbReference>
<dbReference type="GO" id="GO:0005524">
    <property type="term" value="F:ATP binding"/>
    <property type="evidence" value="ECO:0007669"/>
    <property type="project" value="UniProtKB-KW"/>
</dbReference>
<feature type="binding site" evidence="9">
    <location>
        <begin position="19"/>
        <end position="26"/>
    </location>
    <ligand>
        <name>ATP</name>
        <dbReference type="ChEBI" id="CHEBI:30616"/>
    </ligand>
</feature>
<comment type="subcellular location">
    <subcellularLocation>
        <location evidence="9">Cytoplasm</location>
    </subcellularLocation>
</comment>
<dbReference type="EC" id="2.8.1.13" evidence="9"/>
<evidence type="ECO:0000256" key="5">
    <source>
        <dbReference type="ARBA" id="ARBA00022840"/>
    </source>
</evidence>
<keyword evidence="3 9" id="KW-0819">tRNA processing</keyword>
<evidence type="ECO:0000256" key="8">
    <source>
        <dbReference type="ARBA" id="ARBA00051542"/>
    </source>
</evidence>
<dbReference type="GO" id="GO:0002143">
    <property type="term" value="P:tRNA wobble position uridine thiolation"/>
    <property type="evidence" value="ECO:0007669"/>
    <property type="project" value="TreeGrafter"/>
</dbReference>
<reference evidence="12" key="1">
    <citation type="journal article" date="2014" name="Int. J. Syst. Evol. Microbiol.">
        <title>Complete genome sequence of Corynebacterium casei LMG S-19264T (=DSM 44701T), isolated from a smear-ripened cheese.</title>
        <authorList>
            <consortium name="US DOE Joint Genome Institute (JGI-PGF)"/>
            <person name="Walter F."/>
            <person name="Albersmeier A."/>
            <person name="Kalinowski J."/>
            <person name="Ruckert C."/>
        </authorList>
    </citation>
    <scope>NUCLEOTIDE SEQUENCE</scope>
    <source>
        <strain evidence="12">VKM B-2555</strain>
    </source>
</reference>
<dbReference type="AlphaFoldDB" id="A0A9W6JHR2"/>
<feature type="site" description="Interaction with tRNA" evidence="9">
    <location>
        <position position="138"/>
    </location>
</feature>
<feature type="disulfide bond" description="Alternate" evidence="9">
    <location>
        <begin position="113"/>
        <end position="210"/>
    </location>
</feature>
<dbReference type="GO" id="GO:0000049">
    <property type="term" value="F:tRNA binding"/>
    <property type="evidence" value="ECO:0007669"/>
    <property type="project" value="UniProtKB-KW"/>
</dbReference>
<dbReference type="Gene3D" id="2.30.30.280">
    <property type="entry name" value="Adenine nucleotide alpha hydrolases-like domains"/>
    <property type="match status" value="1"/>
</dbReference>
<dbReference type="InterPro" id="IPR014729">
    <property type="entry name" value="Rossmann-like_a/b/a_fold"/>
</dbReference>
<keyword evidence="13" id="KW-1185">Reference proteome</keyword>
<evidence type="ECO:0000259" key="11">
    <source>
        <dbReference type="Pfam" id="PF20259"/>
    </source>
</evidence>
<feature type="binding site" evidence="9">
    <location>
        <position position="45"/>
    </location>
    <ligand>
        <name>ATP</name>
        <dbReference type="ChEBI" id="CHEBI:30616"/>
    </ligand>
</feature>
<feature type="active site" description="Nucleophile" evidence="9">
    <location>
        <position position="113"/>
    </location>
</feature>
<evidence type="ECO:0000256" key="3">
    <source>
        <dbReference type="ARBA" id="ARBA00022694"/>
    </source>
</evidence>
<feature type="binding site" evidence="9">
    <location>
        <position position="137"/>
    </location>
    <ligand>
        <name>ATP</name>
        <dbReference type="ChEBI" id="CHEBI:30616"/>
    </ligand>
</feature>
<dbReference type="InterPro" id="IPR023382">
    <property type="entry name" value="MnmA-like_central_sf"/>
</dbReference>
<sequence>MTLDLDLPGPPAANRVVVAMSGGVDSSVVAGLLARAGYDVVGVTLQLYDHGAAVARKGACCAGRDIHDARRVAETLSIPHYVLDYEARFRKAVIEPFAASYLAGETPVPCVSCNQTVKFVDLLETAKDLGAAALATGHYVASRALAGGGRGLFRPADDDRDQSYFLYGVTREQLGLLRFPLGDTPKPQVRELARELGLGVADKPDSQDICFVPNGRYADVIEKLKPGAAEPGPIVHVDGRALGTHDGVLRYTVGQRRGLNLSVGEPLFVVRIEADSRTLVVGPREALETRTIRIREVNWLGDGALEDIGPEGLTLRAKVRSTRPSAPARLRPLGNGEAEVELLDGESGVAPGQACALYDEETGRRVLGGGIICAPRRVAATARPMSEAVR</sequence>